<feature type="domain" description="Nrap protein" evidence="11">
    <location>
        <begin position="829"/>
        <end position="960"/>
    </location>
</feature>
<dbReference type="GO" id="GO:0032545">
    <property type="term" value="C:CURI complex"/>
    <property type="evidence" value="ECO:0007669"/>
    <property type="project" value="TreeGrafter"/>
</dbReference>
<dbReference type="InterPro" id="IPR035371">
    <property type="entry name" value="Nrap_D6"/>
</dbReference>
<dbReference type="Pfam" id="PF17404">
    <property type="entry name" value="Nrap_D3"/>
    <property type="match status" value="1"/>
</dbReference>
<evidence type="ECO:0000256" key="3">
    <source>
        <dbReference type="ARBA" id="ARBA00022884"/>
    </source>
</evidence>
<accession>A0A2T7A1R1</accession>
<gene>
    <name evidence="13" type="ORF">B9Z19DRAFT_1165341</name>
</gene>
<dbReference type="Pfam" id="PF17407">
    <property type="entry name" value="Nrap_D6"/>
    <property type="match status" value="1"/>
</dbReference>
<reference evidence="13 14" key="1">
    <citation type="submission" date="2017-04" db="EMBL/GenBank/DDBJ databases">
        <title>Draft genome sequence of Tuber borchii Vittad., a whitish edible truffle.</title>
        <authorList>
            <consortium name="DOE Joint Genome Institute"/>
            <person name="Murat C."/>
            <person name="Kuo A."/>
            <person name="Barry K.W."/>
            <person name="Clum A."/>
            <person name="Dockter R.B."/>
            <person name="Fauchery L."/>
            <person name="Iotti M."/>
            <person name="Kohler A."/>
            <person name="Labutti K."/>
            <person name="Lindquist E.A."/>
            <person name="Lipzen A."/>
            <person name="Ohm R.A."/>
            <person name="Wang M."/>
            <person name="Grigoriev I.V."/>
            <person name="Zambonelli A."/>
            <person name="Martin F.M."/>
        </authorList>
    </citation>
    <scope>NUCLEOTIDE SEQUENCE [LARGE SCALE GENOMIC DNA]</scope>
    <source>
        <strain evidence="13 14">Tbo3840</strain>
    </source>
</reference>
<dbReference type="InterPro" id="IPR035370">
    <property type="entry name" value="Nrap_D5"/>
</dbReference>
<evidence type="ECO:0000259" key="8">
    <source>
        <dbReference type="Pfam" id="PF17403"/>
    </source>
</evidence>
<keyword evidence="5" id="KW-0690">Ribosome biogenesis</keyword>
<dbReference type="EMBL" id="NESQ01000042">
    <property type="protein sequence ID" value="PUU81679.1"/>
    <property type="molecule type" value="Genomic_DNA"/>
</dbReference>
<evidence type="ECO:0000256" key="4">
    <source>
        <dbReference type="ARBA" id="ARBA00023242"/>
    </source>
</evidence>
<evidence type="ECO:0000313" key="14">
    <source>
        <dbReference type="Proteomes" id="UP000244722"/>
    </source>
</evidence>
<feature type="domain" description="Nrap protein" evidence="8">
    <location>
        <begin position="329"/>
        <end position="470"/>
    </location>
</feature>
<dbReference type="GO" id="GO:0034456">
    <property type="term" value="C:UTP-C complex"/>
    <property type="evidence" value="ECO:0007669"/>
    <property type="project" value="TreeGrafter"/>
</dbReference>
<keyword evidence="5" id="KW-0698">rRNA processing</keyword>
<protein>
    <recommendedName>
        <fullName evidence="5">U3 small nucleolar RNA-associated protein 22</fullName>
    </recommendedName>
</protein>
<keyword evidence="4 5" id="KW-0539">Nucleus</keyword>
<dbReference type="InterPro" id="IPR035368">
    <property type="entry name" value="Nrap_D3"/>
</dbReference>
<name>A0A2T7A1R1_TUBBO</name>
<dbReference type="GO" id="GO:0006364">
    <property type="term" value="P:rRNA processing"/>
    <property type="evidence" value="ECO:0007669"/>
    <property type="project" value="UniProtKB-KW"/>
</dbReference>
<keyword evidence="5" id="KW-0687">Ribonucleoprotein</keyword>
<evidence type="ECO:0000256" key="6">
    <source>
        <dbReference type="SAM" id="MobiDB-lite"/>
    </source>
</evidence>
<feature type="domain" description="Nrap protein" evidence="7">
    <location>
        <begin position="183"/>
        <end position="325"/>
    </location>
</feature>
<evidence type="ECO:0000259" key="10">
    <source>
        <dbReference type="Pfam" id="PF17405"/>
    </source>
</evidence>
<feature type="compositionally biased region" description="Basic and acidic residues" evidence="6">
    <location>
        <begin position="36"/>
        <end position="51"/>
    </location>
</feature>
<sequence>MAPATKKRRTEIEKEDEEAEAKATIGGLSSEEEAEAISKEDDVGGRTFEAKSKKRKTPQHPSSEQEKAQAVSESYESKSSVFRMETEELLSELRVDYRKRMAPVEKMLHRLKNIIDEIPRKTDATIDEVEGEMRERKIHIPFPEPRPGADIKYKFSYEKPAYMNIAGSYALKTVAKQHEGFAIDLILQMPPTIFQGKDYLNHRYFHKRAYYLATIARAVQDSELDLQLSYADLHDDPLRPIIVAAPSSGSETDFTASKCLIRIIPAVSKNTFSVSKLCPDRNAVRPLSERDTASCSLPPTPRYNSSILADTTYFEHLAQLHEASSEAKAFKDACLLGRTWLKQRGFSSNINQGGFGHAEWSILMSLLLKGGGSKGSSVLVKGYSNYQMFKAMLQFLATRDLITNPLLFDVESESVRWPNGPNVFDGKIGLNILFKMTEWGYRLLKHEAEITLKLLSDPVIDHFEEVFLYKLDDPCLKFDALAYIPISECLNKDNGPNPLLSFSQKLYDMLSTGLTDRAKLIHLTLPFTSAQSIRVGGINLSPAPTRQIIAGLLLDAAQCNRAVDHGPPAGHKDGASYRVFWGDKAELRRFKDGSILESVVWGTKDLKQSIPNQIIQYLVIKNFGDEIGSCVKFIGDEYASAVGGGGAGLFQPTMAAFEKLVEELRNLEGLPLAIRQVSPAAPALRYSSVEVPLFSSGQLMQPADVVVQFESSGRWPDDLIAIQKTKIAFLLKMSELLEKAGVVTRIGLENIDYPAMNSAFLEVVCCEGSAFRIRIYHDREQTLLERQLLNKDILGKKRDEITAALSEHRRRFIIGPLHAQEVQKLSHRFPALSPSIRLLKKWFQAHLLSREISEELAELMTIRTFVATSPPPNSVMSGFLRTLHFISLWDWRAEPAIIGTVAKSTLETFDAIRRSDPAMNRHVMVIPTEYDPTGTTFTEFGPRKVVAARVTALARSAVGASFKNMFISSTKDYDFVIHIDPKYTLPGIRSKGSKFKNLQKTGIAPQDIAKLGLNIPETFVNELNGIYGDTIIFFTDGNIIAGLWNPSSVSGRRWKVNIPYSTIPQTRGSDENVLVLNKKSILNEISRLGGEILAKIEIIKQ</sequence>
<dbReference type="InterPro" id="IPR035082">
    <property type="entry name" value="Nrap_D1"/>
</dbReference>
<comment type="subcellular location">
    <subcellularLocation>
        <location evidence="1 5">Nucleus</location>
        <location evidence="1 5">Nucleolus</location>
    </subcellularLocation>
</comment>
<evidence type="ECO:0000259" key="9">
    <source>
        <dbReference type="Pfam" id="PF17404"/>
    </source>
</evidence>
<feature type="domain" description="Nrap protein" evidence="9">
    <location>
        <begin position="476"/>
        <end position="621"/>
    </location>
</feature>
<evidence type="ECO:0000259" key="7">
    <source>
        <dbReference type="Pfam" id="PF03813"/>
    </source>
</evidence>
<dbReference type="AlphaFoldDB" id="A0A2T7A1R1"/>
<comment type="caution">
    <text evidence="13">The sequence shown here is derived from an EMBL/GenBank/DDBJ whole genome shotgun (WGS) entry which is preliminary data.</text>
</comment>
<dbReference type="Pfam" id="PF17403">
    <property type="entry name" value="Nrap_D2"/>
    <property type="match status" value="1"/>
</dbReference>
<dbReference type="InterPro" id="IPR035369">
    <property type="entry name" value="Nrap_D4"/>
</dbReference>
<evidence type="ECO:0000313" key="13">
    <source>
        <dbReference type="EMBL" id="PUU81679.1"/>
    </source>
</evidence>
<proteinExistence type="inferred from homology"/>
<dbReference type="Proteomes" id="UP000244722">
    <property type="component" value="Unassembled WGS sequence"/>
</dbReference>
<dbReference type="PANTHER" id="PTHR17972">
    <property type="entry name" value="NUCLEOLAR RNA-ASSOCIATED PROTEIN"/>
    <property type="match status" value="1"/>
</dbReference>
<dbReference type="Pfam" id="PF17406">
    <property type="entry name" value="Nrap_D5"/>
    <property type="match status" value="1"/>
</dbReference>
<dbReference type="Gene3D" id="3.30.70.3030">
    <property type="match status" value="1"/>
</dbReference>
<dbReference type="Pfam" id="PF17405">
    <property type="entry name" value="Nrap_D4"/>
    <property type="match status" value="1"/>
</dbReference>
<dbReference type="Gene3D" id="1.10.1410.10">
    <property type="match status" value="1"/>
</dbReference>
<evidence type="ECO:0000259" key="12">
    <source>
        <dbReference type="Pfam" id="PF17407"/>
    </source>
</evidence>
<keyword evidence="14" id="KW-1185">Reference proteome</keyword>
<evidence type="ECO:0000256" key="5">
    <source>
        <dbReference type="RuleBase" id="RU364032"/>
    </source>
</evidence>
<dbReference type="OrthoDB" id="10251401at2759"/>
<dbReference type="GO" id="GO:0003723">
    <property type="term" value="F:RNA binding"/>
    <property type="evidence" value="ECO:0007669"/>
    <property type="project" value="UniProtKB-KW"/>
</dbReference>
<dbReference type="GO" id="GO:0032040">
    <property type="term" value="C:small-subunit processome"/>
    <property type="evidence" value="ECO:0007669"/>
    <property type="project" value="TreeGrafter"/>
</dbReference>
<dbReference type="PANTHER" id="PTHR17972:SF0">
    <property type="entry name" value="NUCLEOLAR PROTEIN 6"/>
    <property type="match status" value="1"/>
</dbReference>
<feature type="domain" description="Nrap protein" evidence="10">
    <location>
        <begin position="648"/>
        <end position="827"/>
    </location>
</feature>
<dbReference type="InterPro" id="IPR035367">
    <property type="entry name" value="Nrap_D2"/>
</dbReference>
<organism evidence="13 14">
    <name type="scientific">Tuber borchii</name>
    <name type="common">White truffle</name>
    <dbReference type="NCBI Taxonomy" id="42251"/>
    <lineage>
        <taxon>Eukaryota</taxon>
        <taxon>Fungi</taxon>
        <taxon>Dikarya</taxon>
        <taxon>Ascomycota</taxon>
        <taxon>Pezizomycotina</taxon>
        <taxon>Pezizomycetes</taxon>
        <taxon>Pezizales</taxon>
        <taxon>Tuberaceae</taxon>
        <taxon>Tuber</taxon>
    </lineage>
</organism>
<keyword evidence="3 5" id="KW-0694">RNA-binding</keyword>
<feature type="region of interest" description="Disordered" evidence="6">
    <location>
        <begin position="1"/>
        <end position="77"/>
    </location>
</feature>
<evidence type="ECO:0000256" key="1">
    <source>
        <dbReference type="ARBA" id="ARBA00004604"/>
    </source>
</evidence>
<dbReference type="InterPro" id="IPR005554">
    <property type="entry name" value="NOL6/Upt22"/>
</dbReference>
<dbReference type="STRING" id="42251.A0A2T7A1R1"/>
<dbReference type="GO" id="GO:0006409">
    <property type="term" value="P:tRNA export from nucleus"/>
    <property type="evidence" value="ECO:0007669"/>
    <property type="project" value="TreeGrafter"/>
</dbReference>
<evidence type="ECO:0000259" key="11">
    <source>
        <dbReference type="Pfam" id="PF17406"/>
    </source>
</evidence>
<evidence type="ECO:0000256" key="2">
    <source>
        <dbReference type="ARBA" id="ARBA00006674"/>
    </source>
</evidence>
<dbReference type="Pfam" id="PF03813">
    <property type="entry name" value="Nrap"/>
    <property type="match status" value="1"/>
</dbReference>
<comment type="similarity">
    <text evidence="2 5">Belongs to the NRAP family.</text>
</comment>
<feature type="domain" description="Nrap protein" evidence="12">
    <location>
        <begin position="970"/>
        <end position="1096"/>
    </location>
</feature>